<evidence type="ECO:0000313" key="1">
    <source>
        <dbReference type="EMBL" id="NEW08374.1"/>
    </source>
</evidence>
<protein>
    <submittedName>
        <fullName evidence="1">Uncharacterized protein</fullName>
    </submittedName>
</protein>
<dbReference type="EMBL" id="JAAIKC010000009">
    <property type="protein sequence ID" value="NEW08374.1"/>
    <property type="molecule type" value="Genomic_DNA"/>
</dbReference>
<proteinExistence type="predicted"/>
<gene>
    <name evidence="1" type="ORF">GK047_20465</name>
</gene>
<reference evidence="1" key="1">
    <citation type="submission" date="2020-02" db="EMBL/GenBank/DDBJ databases">
        <authorList>
            <person name="Shen X.-R."/>
            <person name="Zhang Y.-X."/>
        </authorList>
    </citation>
    <scope>NUCLEOTIDE SEQUENCE</scope>
    <source>
        <strain evidence="1">SYP-B3998</strain>
    </source>
</reference>
<accession>A0A6G4A362</accession>
<dbReference type="AlphaFoldDB" id="A0A6G4A362"/>
<name>A0A6G4A362_9BACL</name>
<sequence>MIYTGYWGFQNIVQNSQLKAWRQNWEFEAPIAEINLTIFNNGGRDPDLYLISEYSEKGLQALTELTIWNKVDTNYDYLSTSISAYKQLIQELHVEDSSKYKKLFSENPIEFTKDSLYFTKSKADGSYIIAVLHITQKRLYTLEVFY</sequence>
<organism evidence="1">
    <name type="scientific">Paenibacillus sp. SYP-B3998</name>
    <dbReference type="NCBI Taxonomy" id="2678564"/>
    <lineage>
        <taxon>Bacteria</taxon>
        <taxon>Bacillati</taxon>
        <taxon>Bacillota</taxon>
        <taxon>Bacilli</taxon>
        <taxon>Bacillales</taxon>
        <taxon>Paenibacillaceae</taxon>
        <taxon>Paenibacillus</taxon>
    </lineage>
</organism>
<dbReference type="RefSeq" id="WP_163951081.1">
    <property type="nucleotide sequence ID" value="NZ_JAAIKC010000009.1"/>
</dbReference>
<comment type="caution">
    <text evidence="1">The sequence shown here is derived from an EMBL/GenBank/DDBJ whole genome shotgun (WGS) entry which is preliminary data.</text>
</comment>